<dbReference type="SUPFAM" id="SSF54106">
    <property type="entry name" value="LysM domain"/>
    <property type="match status" value="3"/>
</dbReference>
<dbReference type="SMART" id="SM00257">
    <property type="entry name" value="LysM"/>
    <property type="match status" value="3"/>
</dbReference>
<dbReference type="PROSITE" id="PS51782">
    <property type="entry name" value="LYSM"/>
    <property type="match status" value="3"/>
</dbReference>
<comment type="similarity">
    <text evidence="1">Belongs to the transglycosylase Slt family.</text>
</comment>
<dbReference type="GO" id="GO:0016020">
    <property type="term" value="C:membrane"/>
    <property type="evidence" value="ECO:0007669"/>
    <property type="project" value="InterPro"/>
</dbReference>
<sequence>MLDESAQADAAALPDEDETALVEEIQEGKEPPSVDASTPLTPQEETALDTEPDIHFDLDLRDTEDVQLYFRYYTRKHRKTFARWLKRAEPYLPYLRDEFKKHGLPQDLIFLPFAESGFNPWAYSWAGAAGMWQFMPATGRRYGLQVDWWLDERRNPFLATQAAIGYLKKLHNDFNDWYLALAAYNAGEGTIGRALRKTGCDNFFDLAKTRRYLKRETRHYVPKFIAILKIVRNLEELGFEPINWDARLEHEQLLVKGGTDLLALASYTGLSWKEFRKLNPAFRRQVSPPGKTCAVYLPLEKTALAQEYLSSPDARPYAGYKHYRVRKGDSWWRISRRSGVPISVLKKVNGHRNNLLRPGQQIMIPGKGDRIVTASALSNTREFAKKRANYTVKKGDTLWEIAKRFGTSSTTLLRANGLRSGRHLRIGQKLYIPDASSSSTRLARQNADKEFKRLVRYHVRKGDNLWAIARRFGVTTRQLYAWNNLNKRSILRPGDRIKVYVDQ</sequence>
<keyword evidence="5" id="KW-1185">Reference proteome</keyword>
<dbReference type="CDD" id="cd00118">
    <property type="entry name" value="LysM"/>
    <property type="match status" value="3"/>
</dbReference>
<feature type="region of interest" description="Disordered" evidence="2">
    <location>
        <begin position="25"/>
        <end position="52"/>
    </location>
</feature>
<accession>A0A194AH15</accession>
<evidence type="ECO:0000313" key="4">
    <source>
        <dbReference type="EMBL" id="GAU08376.1"/>
    </source>
</evidence>
<proteinExistence type="inferred from homology"/>
<dbReference type="Pfam" id="PF01464">
    <property type="entry name" value="SLT"/>
    <property type="match status" value="1"/>
</dbReference>
<dbReference type="EMBL" id="BDFE01000015">
    <property type="protein sequence ID" value="GAU08376.1"/>
    <property type="molecule type" value="Genomic_DNA"/>
</dbReference>
<evidence type="ECO:0000256" key="2">
    <source>
        <dbReference type="SAM" id="MobiDB-lite"/>
    </source>
</evidence>
<dbReference type="SUPFAM" id="SSF53955">
    <property type="entry name" value="Lysozyme-like"/>
    <property type="match status" value="1"/>
</dbReference>
<evidence type="ECO:0000313" key="5">
    <source>
        <dbReference type="Proteomes" id="UP000095200"/>
    </source>
</evidence>
<evidence type="ECO:0000259" key="3">
    <source>
        <dbReference type="PROSITE" id="PS51782"/>
    </source>
</evidence>
<dbReference type="PANTHER" id="PTHR33734:SF22">
    <property type="entry name" value="MEMBRANE-BOUND LYTIC MUREIN TRANSGLYCOSYLASE D"/>
    <property type="match status" value="1"/>
</dbReference>
<dbReference type="InterPro" id="IPR036779">
    <property type="entry name" value="LysM_dom_sf"/>
</dbReference>
<dbReference type="Gene3D" id="3.10.350.10">
    <property type="entry name" value="LysM domain"/>
    <property type="match status" value="3"/>
</dbReference>
<protein>
    <submittedName>
        <fullName evidence="4">Lytic transglycosylase</fullName>
    </submittedName>
</protein>
<feature type="compositionally biased region" description="Polar residues" evidence="2">
    <location>
        <begin position="35"/>
        <end position="44"/>
    </location>
</feature>
<reference evidence="5" key="1">
    <citation type="submission" date="2016-06" db="EMBL/GenBank/DDBJ databases">
        <title>Draft genome sequence of Desulfoplanes formicivorans strain Pf12B.</title>
        <authorList>
            <person name="Watanabe M."/>
            <person name="Kojima H."/>
            <person name="Fukui M."/>
        </authorList>
    </citation>
    <scope>NUCLEOTIDE SEQUENCE [LARGE SCALE GENOMIC DNA]</scope>
    <source>
        <strain evidence="5">Pf12B</strain>
    </source>
</reference>
<dbReference type="PROSITE" id="PS00922">
    <property type="entry name" value="TRANSGLYCOSYLASE"/>
    <property type="match status" value="1"/>
</dbReference>
<feature type="domain" description="LysM" evidence="3">
    <location>
        <begin position="455"/>
        <end position="499"/>
    </location>
</feature>
<organism evidence="4 5">
    <name type="scientific">Desulfoplanes formicivorans</name>
    <dbReference type="NCBI Taxonomy" id="1592317"/>
    <lineage>
        <taxon>Bacteria</taxon>
        <taxon>Pseudomonadati</taxon>
        <taxon>Thermodesulfobacteriota</taxon>
        <taxon>Desulfovibrionia</taxon>
        <taxon>Desulfovibrionales</taxon>
        <taxon>Desulfoplanaceae</taxon>
        <taxon>Desulfoplanes</taxon>
    </lineage>
</organism>
<dbReference type="Proteomes" id="UP000095200">
    <property type="component" value="Unassembled WGS sequence"/>
</dbReference>
<dbReference type="InterPro" id="IPR000189">
    <property type="entry name" value="Transglyc_AS"/>
</dbReference>
<dbReference type="PANTHER" id="PTHR33734">
    <property type="entry name" value="LYSM DOMAIN-CONTAINING GPI-ANCHORED PROTEIN 2"/>
    <property type="match status" value="1"/>
</dbReference>
<dbReference type="Pfam" id="PF01476">
    <property type="entry name" value="LysM"/>
    <property type="match status" value="3"/>
</dbReference>
<dbReference type="InterPro" id="IPR018392">
    <property type="entry name" value="LysM"/>
</dbReference>
<dbReference type="InterPro" id="IPR023346">
    <property type="entry name" value="Lysozyme-like_dom_sf"/>
</dbReference>
<dbReference type="CDD" id="cd16894">
    <property type="entry name" value="MltD-like"/>
    <property type="match status" value="1"/>
</dbReference>
<dbReference type="OrthoDB" id="9815002at2"/>
<name>A0A194AH15_9BACT</name>
<feature type="domain" description="LysM" evidence="3">
    <location>
        <begin position="388"/>
        <end position="432"/>
    </location>
</feature>
<evidence type="ECO:0000256" key="1">
    <source>
        <dbReference type="ARBA" id="ARBA00007734"/>
    </source>
</evidence>
<dbReference type="GO" id="GO:0000270">
    <property type="term" value="P:peptidoglycan metabolic process"/>
    <property type="evidence" value="ECO:0007669"/>
    <property type="project" value="InterPro"/>
</dbReference>
<dbReference type="GO" id="GO:0008932">
    <property type="term" value="F:lytic endotransglycosylase activity"/>
    <property type="evidence" value="ECO:0007669"/>
    <property type="project" value="TreeGrafter"/>
</dbReference>
<dbReference type="Gene3D" id="1.10.530.10">
    <property type="match status" value="1"/>
</dbReference>
<feature type="domain" description="LysM" evidence="3">
    <location>
        <begin position="321"/>
        <end position="364"/>
    </location>
</feature>
<dbReference type="InterPro" id="IPR008258">
    <property type="entry name" value="Transglycosylase_SLT_dom_1"/>
</dbReference>
<gene>
    <name evidence="4" type="ORF">DPF_1084</name>
</gene>
<dbReference type="AlphaFoldDB" id="A0A194AH15"/>
<comment type="caution">
    <text evidence="4">The sequence shown here is derived from an EMBL/GenBank/DDBJ whole genome shotgun (WGS) entry which is preliminary data.</text>
</comment>
<dbReference type="STRING" id="1592317.DPF_1084"/>